<keyword evidence="3" id="KW-1185">Reference proteome</keyword>
<reference evidence="2" key="1">
    <citation type="journal article" date="2021" name="bioRxiv">
        <title>Whole Genome Assembly and Annotation of Northern Wild Rice, Zizania palustris L., Supports a Whole Genome Duplication in the Zizania Genus.</title>
        <authorList>
            <person name="Haas M."/>
            <person name="Kono T."/>
            <person name="Macchietto M."/>
            <person name="Millas R."/>
            <person name="McGilp L."/>
            <person name="Shao M."/>
            <person name="Duquette J."/>
            <person name="Hirsch C.N."/>
            <person name="Kimball J."/>
        </authorList>
    </citation>
    <scope>NUCLEOTIDE SEQUENCE</scope>
    <source>
        <tissue evidence="2">Fresh leaf tissue</tissue>
    </source>
</reference>
<protein>
    <submittedName>
        <fullName evidence="2">Uncharacterized protein</fullName>
    </submittedName>
</protein>
<comment type="caution">
    <text evidence="2">The sequence shown here is derived from an EMBL/GenBank/DDBJ whole genome shotgun (WGS) entry which is preliminary data.</text>
</comment>
<organism evidence="2 3">
    <name type="scientific">Zizania palustris</name>
    <name type="common">Northern wild rice</name>
    <dbReference type="NCBI Taxonomy" id="103762"/>
    <lineage>
        <taxon>Eukaryota</taxon>
        <taxon>Viridiplantae</taxon>
        <taxon>Streptophyta</taxon>
        <taxon>Embryophyta</taxon>
        <taxon>Tracheophyta</taxon>
        <taxon>Spermatophyta</taxon>
        <taxon>Magnoliopsida</taxon>
        <taxon>Liliopsida</taxon>
        <taxon>Poales</taxon>
        <taxon>Poaceae</taxon>
        <taxon>BOP clade</taxon>
        <taxon>Oryzoideae</taxon>
        <taxon>Oryzeae</taxon>
        <taxon>Zizaniinae</taxon>
        <taxon>Zizania</taxon>
    </lineage>
</organism>
<gene>
    <name evidence="2" type="ORF">GUJ93_ZPchr0009g229</name>
</gene>
<feature type="region of interest" description="Disordered" evidence="1">
    <location>
        <begin position="76"/>
        <end position="96"/>
    </location>
</feature>
<proteinExistence type="predicted"/>
<evidence type="ECO:0000313" key="2">
    <source>
        <dbReference type="EMBL" id="KAG8049336.1"/>
    </source>
</evidence>
<evidence type="ECO:0000256" key="1">
    <source>
        <dbReference type="SAM" id="MobiDB-lite"/>
    </source>
</evidence>
<name>A0A8J5V6K3_ZIZPA</name>
<reference evidence="2" key="2">
    <citation type="submission" date="2021-02" db="EMBL/GenBank/DDBJ databases">
        <authorList>
            <person name="Kimball J.A."/>
            <person name="Haas M.W."/>
            <person name="Macchietto M."/>
            <person name="Kono T."/>
            <person name="Duquette J."/>
            <person name="Shao M."/>
        </authorList>
    </citation>
    <scope>NUCLEOTIDE SEQUENCE</scope>
    <source>
        <tissue evidence="2">Fresh leaf tissue</tissue>
    </source>
</reference>
<accession>A0A8J5V6K3</accession>
<dbReference type="AlphaFoldDB" id="A0A8J5V6K3"/>
<dbReference type="OrthoDB" id="696225at2759"/>
<dbReference type="EMBL" id="JAAALK010000289">
    <property type="protein sequence ID" value="KAG8049336.1"/>
    <property type="molecule type" value="Genomic_DNA"/>
</dbReference>
<dbReference type="Proteomes" id="UP000729402">
    <property type="component" value="Unassembled WGS sequence"/>
</dbReference>
<evidence type="ECO:0000313" key="3">
    <source>
        <dbReference type="Proteomes" id="UP000729402"/>
    </source>
</evidence>
<sequence length="96" mass="9734">MNVGGGGSSGAAGKDSAYVCGGPLLELTPHKLAVCHLVQVFAPPPPPPQTGVAAPAPPFPFESVAHHNRLQQVCFLPPSRNGAPPVSAARSPLPKL</sequence>